<feature type="transmembrane region" description="Helical" evidence="1">
    <location>
        <begin position="169"/>
        <end position="192"/>
    </location>
</feature>
<dbReference type="Proteomes" id="UP000024635">
    <property type="component" value="Unassembled WGS sequence"/>
</dbReference>
<evidence type="ECO:0000313" key="2">
    <source>
        <dbReference type="EMBL" id="EYB86421.1"/>
    </source>
</evidence>
<organism evidence="2 3">
    <name type="scientific">Ancylostoma ceylanicum</name>
    <dbReference type="NCBI Taxonomy" id="53326"/>
    <lineage>
        <taxon>Eukaryota</taxon>
        <taxon>Metazoa</taxon>
        <taxon>Ecdysozoa</taxon>
        <taxon>Nematoda</taxon>
        <taxon>Chromadorea</taxon>
        <taxon>Rhabditida</taxon>
        <taxon>Rhabditina</taxon>
        <taxon>Rhabditomorpha</taxon>
        <taxon>Strongyloidea</taxon>
        <taxon>Ancylostomatidae</taxon>
        <taxon>Ancylostomatinae</taxon>
        <taxon>Ancylostoma</taxon>
    </lineage>
</organism>
<name>A0A016S7I4_9BILA</name>
<dbReference type="OrthoDB" id="5873245at2759"/>
<dbReference type="SUPFAM" id="SSF81321">
    <property type="entry name" value="Family A G protein-coupled receptor-like"/>
    <property type="match status" value="1"/>
</dbReference>
<reference evidence="3" key="1">
    <citation type="journal article" date="2015" name="Nat. Genet.">
        <title>The genome and transcriptome of the zoonotic hookworm Ancylostoma ceylanicum identify infection-specific gene families.</title>
        <authorList>
            <person name="Schwarz E.M."/>
            <person name="Hu Y."/>
            <person name="Antoshechkin I."/>
            <person name="Miller M.M."/>
            <person name="Sternberg P.W."/>
            <person name="Aroian R.V."/>
        </authorList>
    </citation>
    <scope>NUCLEOTIDE SEQUENCE</scope>
    <source>
        <strain evidence="3">HY135</strain>
    </source>
</reference>
<comment type="caution">
    <text evidence="2">The sequence shown here is derived from an EMBL/GenBank/DDBJ whole genome shotgun (WGS) entry which is preliminary data.</text>
</comment>
<sequence>MELLTHYSDLKMSIDLKMAYIYTVTHGHPYPPLYDCSNKTIDEWYATGSVEWNLGIYFLVTGLLLEMLYLPCLASMWKLKLLSTSCYKIMFFLGFLDMSSVFVNSIMTGYFAIRGAVFCTNPVTLLTLGAFGCGCWCASCLTCIFLALNRCADLSENRFLKIIFDGSRVYFLLFLSLLYLLFIMFFTTPASFNSNYVSWFFNPMTGQESLSYVNVYHAVNNVIVAITTTFLYFYLCIKLYFKTRNAASKVGRFQKQVFIQSFLICLINVVAAYIYVYMQYSAPAKWLVIVGQIAWQLSAGFVCIIYLTVNRTIRRGVIDLLVPQKYVKAFHAKLAPTTRASDNHTPSGIHPTKA</sequence>
<evidence type="ECO:0000256" key="1">
    <source>
        <dbReference type="SAM" id="Phobius"/>
    </source>
</evidence>
<feature type="transmembrane region" description="Helical" evidence="1">
    <location>
        <begin position="54"/>
        <end position="77"/>
    </location>
</feature>
<evidence type="ECO:0008006" key="4">
    <source>
        <dbReference type="Google" id="ProtNLM"/>
    </source>
</evidence>
<keyword evidence="1" id="KW-0812">Transmembrane</keyword>
<dbReference type="Pfam" id="PF10321">
    <property type="entry name" value="7TM_GPCR_Srt"/>
    <property type="match status" value="1"/>
</dbReference>
<proteinExistence type="predicted"/>
<feature type="transmembrane region" description="Helical" evidence="1">
    <location>
        <begin position="89"/>
        <end position="113"/>
    </location>
</feature>
<evidence type="ECO:0000313" key="3">
    <source>
        <dbReference type="Proteomes" id="UP000024635"/>
    </source>
</evidence>
<dbReference type="STRING" id="53326.A0A016S7I4"/>
<feature type="transmembrane region" description="Helical" evidence="1">
    <location>
        <begin position="125"/>
        <end position="148"/>
    </location>
</feature>
<gene>
    <name evidence="2" type="primary">Acey_s0279.g1198</name>
    <name evidence="2" type="ORF">Y032_0279g1198</name>
</gene>
<dbReference type="InterPro" id="IPR019425">
    <property type="entry name" value="7TM_GPCR_serpentine_rcpt_Srt"/>
</dbReference>
<feature type="transmembrane region" description="Helical" evidence="1">
    <location>
        <begin position="286"/>
        <end position="309"/>
    </location>
</feature>
<keyword evidence="3" id="KW-1185">Reference proteome</keyword>
<dbReference type="PANTHER" id="PTHR23021">
    <property type="entry name" value="SERPENTINE RECEPTOR, CLASS T"/>
    <property type="match status" value="1"/>
</dbReference>
<dbReference type="PANTHER" id="PTHR23021:SF11">
    <property type="entry name" value="SERPENTINE RECEPTOR, CLASS T"/>
    <property type="match status" value="1"/>
</dbReference>
<accession>A0A016S7I4</accession>
<dbReference type="AlphaFoldDB" id="A0A016S7I4"/>
<feature type="transmembrane region" description="Helical" evidence="1">
    <location>
        <begin position="212"/>
        <end position="237"/>
    </location>
</feature>
<keyword evidence="1" id="KW-0472">Membrane</keyword>
<keyword evidence="1" id="KW-1133">Transmembrane helix</keyword>
<dbReference type="EMBL" id="JARK01001615">
    <property type="protein sequence ID" value="EYB86421.1"/>
    <property type="molecule type" value="Genomic_DNA"/>
</dbReference>
<feature type="transmembrane region" description="Helical" evidence="1">
    <location>
        <begin position="257"/>
        <end position="280"/>
    </location>
</feature>
<protein>
    <recommendedName>
        <fullName evidence="4">7TM GPCR serpentine receptor class x (Srx) domain-containing protein</fullName>
    </recommendedName>
</protein>